<name>A0A9P9KV37_FUSRE</name>
<keyword evidence="3 5" id="KW-0863">Zinc-finger</keyword>
<proteinExistence type="predicted"/>
<gene>
    <name evidence="7" type="ORF">BKA55DRAFT_682340</name>
</gene>
<evidence type="ECO:0000313" key="7">
    <source>
        <dbReference type="EMBL" id="KAH7269250.1"/>
    </source>
</evidence>
<organism evidence="7 8">
    <name type="scientific">Fusarium redolens</name>
    <dbReference type="NCBI Taxonomy" id="48865"/>
    <lineage>
        <taxon>Eukaryota</taxon>
        <taxon>Fungi</taxon>
        <taxon>Dikarya</taxon>
        <taxon>Ascomycota</taxon>
        <taxon>Pezizomycotina</taxon>
        <taxon>Sordariomycetes</taxon>
        <taxon>Hypocreomycetidae</taxon>
        <taxon>Hypocreales</taxon>
        <taxon>Nectriaceae</taxon>
        <taxon>Fusarium</taxon>
        <taxon>Fusarium redolens species complex</taxon>
    </lineage>
</organism>
<evidence type="ECO:0000313" key="8">
    <source>
        <dbReference type="Proteomes" id="UP000720189"/>
    </source>
</evidence>
<dbReference type="GeneID" id="70228276"/>
<dbReference type="GO" id="GO:0008270">
    <property type="term" value="F:zinc ion binding"/>
    <property type="evidence" value="ECO:0007669"/>
    <property type="project" value="UniProtKB-KW"/>
</dbReference>
<reference evidence="7" key="1">
    <citation type="journal article" date="2021" name="Nat. Commun.">
        <title>Genetic determinants of endophytism in the Arabidopsis root mycobiome.</title>
        <authorList>
            <person name="Mesny F."/>
            <person name="Miyauchi S."/>
            <person name="Thiergart T."/>
            <person name="Pickel B."/>
            <person name="Atanasova L."/>
            <person name="Karlsson M."/>
            <person name="Huettel B."/>
            <person name="Barry K.W."/>
            <person name="Haridas S."/>
            <person name="Chen C."/>
            <person name="Bauer D."/>
            <person name="Andreopoulos W."/>
            <person name="Pangilinan J."/>
            <person name="LaButti K."/>
            <person name="Riley R."/>
            <person name="Lipzen A."/>
            <person name="Clum A."/>
            <person name="Drula E."/>
            <person name="Henrissat B."/>
            <person name="Kohler A."/>
            <person name="Grigoriev I.V."/>
            <person name="Martin F.M."/>
            <person name="Hacquard S."/>
        </authorList>
    </citation>
    <scope>NUCLEOTIDE SEQUENCE</scope>
    <source>
        <strain evidence="7">MPI-CAGE-AT-0023</strain>
    </source>
</reference>
<sequence length="327" mass="37070">MMDHLENGTCKSGCTSRLVDSVVATHCEGLHQSSSRSINLRCPTCKKKYARMGPLFRHFENRACALRDWIEETGLKDLLIALKEPIEKRKTSTFKCNVCRKNFAKHSALLQHQRDKHQHTYCCVCKTNFGNAAAKQKHVISGTPVKPGTYLCDHCDPKVPFGTEKELCDHLWLEHMACGPCGRTFKSVEHRKQHDAELHYRCALCYRFFMSSVELYEHRETHVVRPPVVDPPVEVPAPVKREPTPPTTIPAPIPVKMEIRQAVPISRVAPVVTERVPVKTEVIPVTRVTPTTRPVIFKTYPPRATPAQVPENKKIQSLITGFLIRKS</sequence>
<evidence type="ECO:0000256" key="2">
    <source>
        <dbReference type="ARBA" id="ARBA00022737"/>
    </source>
</evidence>
<dbReference type="Gene3D" id="3.30.160.60">
    <property type="entry name" value="Classic Zinc Finger"/>
    <property type="match status" value="1"/>
</dbReference>
<dbReference type="InterPro" id="IPR013087">
    <property type="entry name" value="Znf_C2H2_type"/>
</dbReference>
<dbReference type="InterPro" id="IPR036236">
    <property type="entry name" value="Znf_C2H2_sf"/>
</dbReference>
<dbReference type="PANTHER" id="PTHR24409">
    <property type="entry name" value="ZINC FINGER PROTEIN 142"/>
    <property type="match status" value="1"/>
</dbReference>
<evidence type="ECO:0000256" key="4">
    <source>
        <dbReference type="ARBA" id="ARBA00022833"/>
    </source>
</evidence>
<feature type="domain" description="C2H2-type" evidence="6">
    <location>
        <begin position="94"/>
        <end position="120"/>
    </location>
</feature>
<evidence type="ECO:0000259" key="6">
    <source>
        <dbReference type="PROSITE" id="PS50157"/>
    </source>
</evidence>
<feature type="domain" description="C2H2-type" evidence="6">
    <location>
        <begin position="200"/>
        <end position="227"/>
    </location>
</feature>
<evidence type="ECO:0000256" key="5">
    <source>
        <dbReference type="PROSITE-ProRule" id="PRU00042"/>
    </source>
</evidence>
<dbReference type="SUPFAM" id="SSF57667">
    <property type="entry name" value="beta-beta-alpha zinc fingers"/>
    <property type="match status" value="1"/>
</dbReference>
<dbReference type="OrthoDB" id="6105938at2759"/>
<keyword evidence="4" id="KW-0862">Zinc</keyword>
<accession>A0A9P9KV37</accession>
<keyword evidence="1" id="KW-0479">Metal-binding</keyword>
<dbReference type="RefSeq" id="XP_046056018.1">
    <property type="nucleotide sequence ID" value="XM_046198322.1"/>
</dbReference>
<dbReference type="Pfam" id="PF00096">
    <property type="entry name" value="zf-C2H2"/>
    <property type="match status" value="1"/>
</dbReference>
<keyword evidence="8" id="KW-1185">Reference proteome</keyword>
<protein>
    <recommendedName>
        <fullName evidence="6">C2H2-type domain-containing protein</fullName>
    </recommendedName>
</protein>
<keyword evidence="2" id="KW-0677">Repeat</keyword>
<dbReference type="SMART" id="SM00355">
    <property type="entry name" value="ZnF_C2H2"/>
    <property type="match status" value="5"/>
</dbReference>
<dbReference type="AlphaFoldDB" id="A0A9P9KV37"/>
<dbReference type="PROSITE" id="PS50157">
    <property type="entry name" value="ZINC_FINGER_C2H2_2"/>
    <property type="match status" value="2"/>
</dbReference>
<dbReference type="PROSITE" id="PS00028">
    <property type="entry name" value="ZINC_FINGER_C2H2_1"/>
    <property type="match status" value="3"/>
</dbReference>
<comment type="caution">
    <text evidence="7">The sequence shown here is derived from an EMBL/GenBank/DDBJ whole genome shotgun (WGS) entry which is preliminary data.</text>
</comment>
<evidence type="ECO:0000256" key="3">
    <source>
        <dbReference type="ARBA" id="ARBA00022771"/>
    </source>
</evidence>
<evidence type="ECO:0000256" key="1">
    <source>
        <dbReference type="ARBA" id="ARBA00022723"/>
    </source>
</evidence>
<dbReference type="EMBL" id="JAGMUX010000001">
    <property type="protein sequence ID" value="KAH7269250.1"/>
    <property type="molecule type" value="Genomic_DNA"/>
</dbReference>
<dbReference type="Proteomes" id="UP000720189">
    <property type="component" value="Unassembled WGS sequence"/>
</dbReference>